<dbReference type="EMBL" id="JAAALK010000283">
    <property type="protein sequence ID" value="KAG8069684.1"/>
    <property type="molecule type" value="Genomic_DNA"/>
</dbReference>
<gene>
    <name evidence="2" type="ORF">GUJ93_ZPchr0006g43200</name>
</gene>
<organism evidence="2 3">
    <name type="scientific">Zizania palustris</name>
    <name type="common">Northern wild rice</name>
    <dbReference type="NCBI Taxonomy" id="103762"/>
    <lineage>
        <taxon>Eukaryota</taxon>
        <taxon>Viridiplantae</taxon>
        <taxon>Streptophyta</taxon>
        <taxon>Embryophyta</taxon>
        <taxon>Tracheophyta</taxon>
        <taxon>Spermatophyta</taxon>
        <taxon>Magnoliopsida</taxon>
        <taxon>Liliopsida</taxon>
        <taxon>Poales</taxon>
        <taxon>Poaceae</taxon>
        <taxon>BOP clade</taxon>
        <taxon>Oryzoideae</taxon>
        <taxon>Oryzeae</taxon>
        <taxon>Zizaniinae</taxon>
        <taxon>Zizania</taxon>
    </lineage>
</organism>
<comment type="caution">
    <text evidence="2">The sequence shown here is derived from an EMBL/GenBank/DDBJ whole genome shotgun (WGS) entry which is preliminary data.</text>
</comment>
<sequence length="86" mass="8587">MMSSRVLSRTGASSWSASRSDDFTDGGVPGTPSPGAWADKGVCGSASCGDERATNGEDGAIGAAGKCWVLPPSGLQLVPSIELNST</sequence>
<accession>A0A8J5T603</accession>
<keyword evidence="3" id="KW-1185">Reference proteome</keyword>
<protein>
    <submittedName>
        <fullName evidence="2">Uncharacterized protein</fullName>
    </submittedName>
</protein>
<reference evidence="2" key="2">
    <citation type="submission" date="2021-02" db="EMBL/GenBank/DDBJ databases">
        <authorList>
            <person name="Kimball J.A."/>
            <person name="Haas M.W."/>
            <person name="Macchietto M."/>
            <person name="Kono T."/>
            <person name="Duquette J."/>
            <person name="Shao M."/>
        </authorList>
    </citation>
    <scope>NUCLEOTIDE SEQUENCE</scope>
    <source>
        <tissue evidence="2">Fresh leaf tissue</tissue>
    </source>
</reference>
<feature type="region of interest" description="Disordered" evidence="1">
    <location>
        <begin position="1"/>
        <end position="56"/>
    </location>
</feature>
<evidence type="ECO:0000313" key="3">
    <source>
        <dbReference type="Proteomes" id="UP000729402"/>
    </source>
</evidence>
<name>A0A8J5T603_ZIZPA</name>
<evidence type="ECO:0000313" key="2">
    <source>
        <dbReference type="EMBL" id="KAG8069684.1"/>
    </source>
</evidence>
<reference evidence="2" key="1">
    <citation type="journal article" date="2021" name="bioRxiv">
        <title>Whole Genome Assembly and Annotation of Northern Wild Rice, Zizania palustris L., Supports a Whole Genome Duplication in the Zizania Genus.</title>
        <authorList>
            <person name="Haas M."/>
            <person name="Kono T."/>
            <person name="Macchietto M."/>
            <person name="Millas R."/>
            <person name="McGilp L."/>
            <person name="Shao M."/>
            <person name="Duquette J."/>
            <person name="Hirsch C.N."/>
            <person name="Kimball J."/>
        </authorList>
    </citation>
    <scope>NUCLEOTIDE SEQUENCE</scope>
    <source>
        <tissue evidence="2">Fresh leaf tissue</tissue>
    </source>
</reference>
<feature type="compositionally biased region" description="Polar residues" evidence="1">
    <location>
        <begin position="1"/>
        <end position="18"/>
    </location>
</feature>
<dbReference type="Proteomes" id="UP000729402">
    <property type="component" value="Unassembled WGS sequence"/>
</dbReference>
<proteinExistence type="predicted"/>
<dbReference type="AlphaFoldDB" id="A0A8J5T603"/>
<evidence type="ECO:0000256" key="1">
    <source>
        <dbReference type="SAM" id="MobiDB-lite"/>
    </source>
</evidence>